<name>A0A918YN02_9ACTN</name>
<keyword evidence="1" id="KW-0732">Signal</keyword>
<proteinExistence type="predicted"/>
<evidence type="ECO:0000313" key="3">
    <source>
        <dbReference type="Proteomes" id="UP000655443"/>
    </source>
</evidence>
<dbReference type="Proteomes" id="UP000655443">
    <property type="component" value="Unassembled WGS sequence"/>
</dbReference>
<evidence type="ECO:0008006" key="4">
    <source>
        <dbReference type="Google" id="ProtNLM"/>
    </source>
</evidence>
<keyword evidence="3" id="KW-1185">Reference proteome</keyword>
<evidence type="ECO:0000256" key="1">
    <source>
        <dbReference type="SAM" id="SignalP"/>
    </source>
</evidence>
<protein>
    <recommendedName>
        <fullName evidence="4">DUF5602 domain-containing protein</fullName>
    </recommendedName>
</protein>
<sequence length="339" mass="36905">MTRRTRLLAISVALVATSALTVPTANAADATGATTTVMCVTDSMDGGKTTTVSAQAAAGLEEHTRSYEGPCASFGPEQDLGNGSLRSYTQLNDDGSPATVGVAFTHDALAGLPTDMNDRHHCYDVNGDGRIDQNTECVGGYEHPLALPDTTTAAPGLSTKWVLVNYNPLGHGLPGVYDVPHLDFHFYLKPKSVRDSIRTGPCGLVINCDDYTKATKPLDAPYMPAGYMDHKEAAEGAMGNHLMDTDDSPEWHGQPFTHTFMYGDWDGNLLFEEPMITKKWFEGLADHTNENGCYSINQPAAWQQAGFYPRRYCIRYRPGRDDFTVSLEDFYSAPAGETQ</sequence>
<evidence type="ECO:0000313" key="2">
    <source>
        <dbReference type="EMBL" id="GHE10269.1"/>
    </source>
</evidence>
<comment type="caution">
    <text evidence="2">The sequence shown here is derived from an EMBL/GenBank/DDBJ whole genome shotgun (WGS) entry which is preliminary data.</text>
</comment>
<feature type="signal peptide" evidence="1">
    <location>
        <begin position="1"/>
        <end position="27"/>
    </location>
</feature>
<dbReference type="AlphaFoldDB" id="A0A918YN02"/>
<reference evidence="2" key="1">
    <citation type="journal article" date="2014" name="Int. J. Syst. Evol. Microbiol.">
        <title>Complete genome sequence of Corynebacterium casei LMG S-19264T (=DSM 44701T), isolated from a smear-ripened cheese.</title>
        <authorList>
            <consortium name="US DOE Joint Genome Institute (JGI-PGF)"/>
            <person name="Walter F."/>
            <person name="Albersmeier A."/>
            <person name="Kalinowski J."/>
            <person name="Ruckert C."/>
        </authorList>
    </citation>
    <scope>NUCLEOTIDE SEQUENCE</scope>
    <source>
        <strain evidence="2">JCM 4714</strain>
    </source>
</reference>
<reference evidence="2" key="2">
    <citation type="submission" date="2020-09" db="EMBL/GenBank/DDBJ databases">
        <authorList>
            <person name="Sun Q."/>
            <person name="Ohkuma M."/>
        </authorList>
    </citation>
    <scope>NUCLEOTIDE SEQUENCE</scope>
    <source>
        <strain evidence="2">JCM 4714</strain>
    </source>
</reference>
<dbReference type="EMBL" id="BMVG01000023">
    <property type="protein sequence ID" value="GHE10269.1"/>
    <property type="molecule type" value="Genomic_DNA"/>
</dbReference>
<feature type="chain" id="PRO_5037482894" description="DUF5602 domain-containing protein" evidence="1">
    <location>
        <begin position="28"/>
        <end position="339"/>
    </location>
</feature>
<dbReference type="RefSeq" id="WP_189957267.1">
    <property type="nucleotide sequence ID" value="NZ_BMVG01000023.1"/>
</dbReference>
<organism evidence="2 3">
    <name type="scientific">Streptomyces alanosinicus</name>
    <dbReference type="NCBI Taxonomy" id="68171"/>
    <lineage>
        <taxon>Bacteria</taxon>
        <taxon>Bacillati</taxon>
        <taxon>Actinomycetota</taxon>
        <taxon>Actinomycetes</taxon>
        <taxon>Kitasatosporales</taxon>
        <taxon>Streptomycetaceae</taxon>
        <taxon>Streptomyces</taxon>
    </lineage>
</organism>
<accession>A0A918YN02</accession>
<gene>
    <name evidence="2" type="ORF">GCM10010339_65770</name>
</gene>